<organism evidence="1 2">
    <name type="scientific">Microbotryum intermedium</name>
    <dbReference type="NCBI Taxonomy" id="269621"/>
    <lineage>
        <taxon>Eukaryota</taxon>
        <taxon>Fungi</taxon>
        <taxon>Dikarya</taxon>
        <taxon>Basidiomycota</taxon>
        <taxon>Pucciniomycotina</taxon>
        <taxon>Microbotryomycetes</taxon>
        <taxon>Microbotryales</taxon>
        <taxon>Microbotryaceae</taxon>
        <taxon>Microbotryum</taxon>
    </lineage>
</organism>
<proteinExistence type="predicted"/>
<evidence type="ECO:0000313" key="2">
    <source>
        <dbReference type="Proteomes" id="UP000198372"/>
    </source>
</evidence>
<gene>
    <name evidence="1" type="ORF">BQ2448_3566</name>
</gene>
<keyword evidence="2" id="KW-1185">Reference proteome</keyword>
<dbReference type="EMBL" id="FMSP01000006">
    <property type="protein sequence ID" value="SCV70804.1"/>
    <property type="molecule type" value="Genomic_DNA"/>
</dbReference>
<name>A0A238FG00_9BASI</name>
<evidence type="ECO:0000313" key="1">
    <source>
        <dbReference type="EMBL" id="SCV70804.1"/>
    </source>
</evidence>
<accession>A0A238FG00</accession>
<reference evidence="2" key="1">
    <citation type="submission" date="2016-09" db="EMBL/GenBank/DDBJ databases">
        <authorList>
            <person name="Jeantristanb JTB J.-T."/>
            <person name="Ricardo R."/>
        </authorList>
    </citation>
    <scope>NUCLEOTIDE SEQUENCE [LARGE SCALE GENOMIC DNA]</scope>
</reference>
<sequence length="48" mass="5497">MNRLHIVKPLFGMIDSMFCVFFCMKLIANLQDEKIPYGTKGDATQCAR</sequence>
<dbReference type="AlphaFoldDB" id="A0A238FG00"/>
<dbReference type="Proteomes" id="UP000198372">
    <property type="component" value="Unassembled WGS sequence"/>
</dbReference>
<protein>
    <submittedName>
        <fullName evidence="1">BQ2448_3566 protein</fullName>
    </submittedName>
</protein>